<dbReference type="RefSeq" id="WP_071310558.1">
    <property type="nucleotide sequence ID" value="NZ_MLQR01000038.1"/>
</dbReference>
<dbReference type="InterPro" id="IPR003010">
    <property type="entry name" value="C-N_Hydrolase"/>
</dbReference>
<dbReference type="Proteomes" id="UP000179524">
    <property type="component" value="Unassembled WGS sequence"/>
</dbReference>
<evidence type="ECO:0000259" key="2">
    <source>
        <dbReference type="PROSITE" id="PS50263"/>
    </source>
</evidence>
<comment type="caution">
    <text evidence="3">The sequence shown here is derived from an EMBL/GenBank/DDBJ whole genome shotgun (WGS) entry which is preliminary data.</text>
</comment>
<dbReference type="EMBL" id="MLQR01000038">
    <property type="protein sequence ID" value="OIJ11474.1"/>
    <property type="molecule type" value="Genomic_DNA"/>
</dbReference>
<dbReference type="InterPro" id="IPR050345">
    <property type="entry name" value="Aliph_Amidase/BUP"/>
</dbReference>
<accession>A0A1S2LGN7</accession>
<name>A0A1S2LGN7_9BACI</name>
<dbReference type="Gene3D" id="3.60.110.10">
    <property type="entry name" value="Carbon-nitrogen hydrolase"/>
    <property type="match status" value="1"/>
</dbReference>
<keyword evidence="1 3" id="KW-0378">Hydrolase</keyword>
<dbReference type="PANTHER" id="PTHR43674">
    <property type="entry name" value="NITRILASE C965.09-RELATED"/>
    <property type="match status" value="1"/>
</dbReference>
<dbReference type="GO" id="GO:0016811">
    <property type="term" value="F:hydrolase activity, acting on carbon-nitrogen (but not peptide) bonds, in linear amides"/>
    <property type="evidence" value="ECO:0007669"/>
    <property type="project" value="TreeGrafter"/>
</dbReference>
<dbReference type="PROSITE" id="PS50263">
    <property type="entry name" value="CN_HYDROLASE"/>
    <property type="match status" value="1"/>
</dbReference>
<dbReference type="OrthoDB" id="9811121at2"/>
<sequence>MRKIKVALLHLLLVAGDLKHNQSLIEKAAKGAAEKGADWIITPELATSGLQFTNIIGENWIEHQPNKWMVNFSNFVKSNNTTVFLGCAERSAEGKLHNSVFVIDKKGRLLGKQTKITRVDHWSSPGESVEAIDLGYIKVGVLICADAYPKTIASTLAKKGAEILVAPSSWGPGLHGPEGEWEERSIETGLPIFVCNRTGEDKTVAFWDAESSVIKNGKRLLSHKSSYSAILMFDWDLDKMNVMNSKFEVFTLEET</sequence>
<dbReference type="CDD" id="cd07197">
    <property type="entry name" value="nitrilase"/>
    <property type="match status" value="1"/>
</dbReference>
<dbReference type="PANTHER" id="PTHR43674:SF16">
    <property type="entry name" value="CARBON-NITROGEN FAMILY, PUTATIVE (AFU_ORTHOLOGUE AFUA_5G02350)-RELATED"/>
    <property type="match status" value="1"/>
</dbReference>
<feature type="domain" description="CN hydrolase" evidence="2">
    <location>
        <begin position="4"/>
        <end position="237"/>
    </location>
</feature>
<dbReference type="SUPFAM" id="SSF56317">
    <property type="entry name" value="Carbon-nitrogen hydrolase"/>
    <property type="match status" value="1"/>
</dbReference>
<evidence type="ECO:0000313" key="4">
    <source>
        <dbReference type="Proteomes" id="UP000179524"/>
    </source>
</evidence>
<dbReference type="InterPro" id="IPR036526">
    <property type="entry name" value="C-N_Hydrolase_sf"/>
</dbReference>
<evidence type="ECO:0000313" key="3">
    <source>
        <dbReference type="EMBL" id="OIJ11474.1"/>
    </source>
</evidence>
<proteinExistence type="predicted"/>
<evidence type="ECO:0000256" key="1">
    <source>
        <dbReference type="ARBA" id="ARBA00022801"/>
    </source>
</evidence>
<reference evidence="3 4" key="1">
    <citation type="submission" date="2016-10" db="EMBL/GenBank/DDBJ databases">
        <title>Draft genome sequences of four alkaliphilic bacteria belonging to the Anaerobacillus genus.</title>
        <authorList>
            <person name="Bassil N.M."/>
            <person name="Lloyd J.R."/>
        </authorList>
    </citation>
    <scope>NUCLEOTIDE SEQUENCE [LARGE SCALE GENOMIC DNA]</scope>
    <source>
        <strain evidence="3 4">DSM 18345</strain>
    </source>
</reference>
<protein>
    <submittedName>
        <fullName evidence="3">Carbon-nitrogen hydrolase family protein</fullName>
    </submittedName>
</protein>
<gene>
    <name evidence="3" type="ORF">BKP37_15660</name>
</gene>
<keyword evidence="4" id="KW-1185">Reference proteome</keyword>
<organism evidence="3 4">
    <name type="scientific">Anaerobacillus alkalilacustris</name>
    <dbReference type="NCBI Taxonomy" id="393763"/>
    <lineage>
        <taxon>Bacteria</taxon>
        <taxon>Bacillati</taxon>
        <taxon>Bacillota</taxon>
        <taxon>Bacilli</taxon>
        <taxon>Bacillales</taxon>
        <taxon>Bacillaceae</taxon>
        <taxon>Anaerobacillus</taxon>
    </lineage>
</organism>
<dbReference type="Pfam" id="PF00795">
    <property type="entry name" value="CN_hydrolase"/>
    <property type="match status" value="1"/>
</dbReference>
<dbReference type="AlphaFoldDB" id="A0A1S2LGN7"/>